<dbReference type="EMBL" id="JASPKZ010006458">
    <property type="protein sequence ID" value="KAJ9587294.1"/>
    <property type="molecule type" value="Genomic_DNA"/>
</dbReference>
<reference evidence="2" key="1">
    <citation type="journal article" date="2023" name="IScience">
        <title>Live-bearing cockroach genome reveals convergent evolutionary mechanisms linked to viviparity in insects and beyond.</title>
        <authorList>
            <person name="Fouks B."/>
            <person name="Harrison M.C."/>
            <person name="Mikhailova A.A."/>
            <person name="Marchal E."/>
            <person name="English S."/>
            <person name="Carruthers M."/>
            <person name="Jennings E.C."/>
            <person name="Chiamaka E.L."/>
            <person name="Frigard R.A."/>
            <person name="Pippel M."/>
            <person name="Attardo G.M."/>
            <person name="Benoit J.B."/>
            <person name="Bornberg-Bauer E."/>
            <person name="Tobe S.S."/>
        </authorList>
    </citation>
    <scope>NUCLEOTIDE SEQUENCE</scope>
    <source>
        <strain evidence="2">Stay&amp;Tobe</strain>
    </source>
</reference>
<dbReference type="Proteomes" id="UP001233999">
    <property type="component" value="Unassembled WGS sequence"/>
</dbReference>
<evidence type="ECO:0000256" key="1">
    <source>
        <dbReference type="SAM" id="SignalP"/>
    </source>
</evidence>
<accession>A0AAD8EEV4</accession>
<feature type="chain" id="PRO_5041972071" evidence="1">
    <location>
        <begin position="23"/>
        <end position="79"/>
    </location>
</feature>
<keyword evidence="1" id="KW-0732">Signal</keyword>
<name>A0AAD8EEV4_DIPPU</name>
<keyword evidence="3" id="KW-1185">Reference proteome</keyword>
<evidence type="ECO:0000313" key="2">
    <source>
        <dbReference type="EMBL" id="KAJ9587294.1"/>
    </source>
</evidence>
<feature type="signal peptide" evidence="1">
    <location>
        <begin position="1"/>
        <end position="22"/>
    </location>
</feature>
<proteinExistence type="predicted"/>
<gene>
    <name evidence="2" type="ORF">L9F63_019185</name>
</gene>
<comment type="caution">
    <text evidence="2">The sequence shown here is derived from an EMBL/GenBank/DDBJ whole genome shotgun (WGS) entry which is preliminary data.</text>
</comment>
<dbReference type="AlphaFoldDB" id="A0AAD8EEV4"/>
<sequence>MIAQIFCLAFFLQAIAFCAAEAHSTHPSQSQLLFGYPLGVGGVYPSVGLGYGGYGLGYGLGLGGYGVGLGGYGLGYGVI</sequence>
<reference evidence="2" key="2">
    <citation type="submission" date="2023-05" db="EMBL/GenBank/DDBJ databases">
        <authorList>
            <person name="Fouks B."/>
        </authorList>
    </citation>
    <scope>NUCLEOTIDE SEQUENCE</scope>
    <source>
        <strain evidence="2">Stay&amp;Tobe</strain>
        <tissue evidence="2">Testes</tissue>
    </source>
</reference>
<protein>
    <submittedName>
        <fullName evidence="2">Uncharacterized protein</fullName>
    </submittedName>
</protein>
<evidence type="ECO:0000313" key="3">
    <source>
        <dbReference type="Proteomes" id="UP001233999"/>
    </source>
</evidence>
<organism evidence="2 3">
    <name type="scientific">Diploptera punctata</name>
    <name type="common">Pacific beetle cockroach</name>
    <dbReference type="NCBI Taxonomy" id="6984"/>
    <lineage>
        <taxon>Eukaryota</taxon>
        <taxon>Metazoa</taxon>
        <taxon>Ecdysozoa</taxon>
        <taxon>Arthropoda</taxon>
        <taxon>Hexapoda</taxon>
        <taxon>Insecta</taxon>
        <taxon>Pterygota</taxon>
        <taxon>Neoptera</taxon>
        <taxon>Polyneoptera</taxon>
        <taxon>Dictyoptera</taxon>
        <taxon>Blattodea</taxon>
        <taxon>Blaberoidea</taxon>
        <taxon>Blaberidae</taxon>
        <taxon>Diplopterinae</taxon>
        <taxon>Diploptera</taxon>
    </lineage>
</organism>